<evidence type="ECO:0000313" key="2">
    <source>
        <dbReference type="Proteomes" id="UP000266441"/>
    </source>
</evidence>
<dbReference type="OrthoDB" id="751203at2"/>
<proteinExistence type="predicted"/>
<dbReference type="SUPFAM" id="SSF51735">
    <property type="entry name" value="NAD(P)-binding Rossmann-fold domains"/>
    <property type="match status" value="1"/>
</dbReference>
<evidence type="ECO:0000313" key="1">
    <source>
        <dbReference type="EMBL" id="RIH65260.1"/>
    </source>
</evidence>
<comment type="caution">
    <text evidence="1">The sequence shown here is derived from an EMBL/GenBank/DDBJ whole genome shotgun (WGS) entry which is preliminary data.</text>
</comment>
<name>A0A399D4B3_9BACT</name>
<organism evidence="1 2">
    <name type="scientific">Mariniphaga sediminis</name>
    <dbReference type="NCBI Taxonomy" id="1628158"/>
    <lineage>
        <taxon>Bacteria</taxon>
        <taxon>Pseudomonadati</taxon>
        <taxon>Bacteroidota</taxon>
        <taxon>Bacteroidia</taxon>
        <taxon>Marinilabiliales</taxon>
        <taxon>Prolixibacteraceae</taxon>
        <taxon>Mariniphaga</taxon>
    </lineage>
</organism>
<keyword evidence="2" id="KW-1185">Reference proteome</keyword>
<accession>A0A399D4B3</accession>
<sequence>MRKTISILGCGWLGAELGKKLMSKGYIVKGSTGTAGRYNELEFSGIQPFYIRIKPESVVIDYFSFFNTDVLVIAIPPKRVENISDIFPGQMGQIIKLIRQLKIPKVLFISSTSVYEATNSVVREGEEGNTEKPSGQAILKAEKMLQEEEGLQTTIVRFGGLIGANRNPARFLAGKQNIPGNVPVNLIHRIDCVNIMTDIIEKDIWGEVLNAVSPEHPTKKEFYTKASEVTELPAPGFVETPVKYKIVNSDKLIQRLGYTFKYPSPMDYLKELQEWAYRI</sequence>
<reference evidence="1 2" key="1">
    <citation type="journal article" date="2015" name="Int. J. Syst. Evol. Microbiol.">
        <title>Mariniphaga sediminis sp. nov., isolated from coastal sediment.</title>
        <authorList>
            <person name="Wang F.Q."/>
            <person name="Shen Q.Y."/>
            <person name="Chen G.J."/>
            <person name="Du Z.J."/>
        </authorList>
    </citation>
    <scope>NUCLEOTIDE SEQUENCE [LARGE SCALE GENOMIC DNA]</scope>
    <source>
        <strain evidence="1 2">SY21</strain>
    </source>
</reference>
<protein>
    <submittedName>
        <fullName evidence="1">NAD-dependent epimerase/dehydratase family protein</fullName>
    </submittedName>
</protein>
<dbReference type="InterPro" id="IPR036291">
    <property type="entry name" value="NAD(P)-bd_dom_sf"/>
</dbReference>
<dbReference type="AlphaFoldDB" id="A0A399D4B3"/>
<dbReference type="RefSeq" id="WP_119350182.1">
    <property type="nucleotide sequence ID" value="NZ_QWET01000007.1"/>
</dbReference>
<gene>
    <name evidence="1" type="ORF">D1164_11795</name>
</gene>
<dbReference type="EMBL" id="QWET01000007">
    <property type="protein sequence ID" value="RIH65260.1"/>
    <property type="molecule type" value="Genomic_DNA"/>
</dbReference>
<dbReference type="Proteomes" id="UP000266441">
    <property type="component" value="Unassembled WGS sequence"/>
</dbReference>
<dbReference type="Gene3D" id="3.40.50.720">
    <property type="entry name" value="NAD(P)-binding Rossmann-like Domain"/>
    <property type="match status" value="1"/>
</dbReference>